<evidence type="ECO:0000313" key="3">
    <source>
        <dbReference type="EMBL" id="MCO6394296.1"/>
    </source>
</evidence>
<name>A0AAW5HWS8_9CORY</name>
<protein>
    <submittedName>
        <fullName evidence="3">RNA-binding S4 domain-containing protein</fullName>
    </submittedName>
</protein>
<sequence>MAFDVVISGESIKLGQFLKVANLVESGGHAKELINAGEVSVNGEVVRARGHLLFDADSVTVGTQTATVSTGGDDGDYFDERTANDDFDPEKWRNM</sequence>
<dbReference type="Proteomes" id="UP001205920">
    <property type="component" value="Unassembled WGS sequence"/>
</dbReference>
<evidence type="ECO:0000256" key="2">
    <source>
        <dbReference type="SAM" id="MobiDB-lite"/>
    </source>
</evidence>
<evidence type="ECO:0000256" key="1">
    <source>
        <dbReference type="PROSITE-ProRule" id="PRU00182"/>
    </source>
</evidence>
<dbReference type="AlphaFoldDB" id="A0AAW5HWS8"/>
<feature type="region of interest" description="Disordered" evidence="2">
    <location>
        <begin position="64"/>
        <end position="95"/>
    </location>
</feature>
<proteinExistence type="predicted"/>
<gene>
    <name evidence="3" type="ORF">JMN37_04785</name>
</gene>
<keyword evidence="1" id="KW-0694">RNA-binding</keyword>
<organism evidence="3 4">
    <name type="scientific">Corynebacterium lipophilum</name>
    <dbReference type="NCBI Taxonomy" id="2804918"/>
    <lineage>
        <taxon>Bacteria</taxon>
        <taxon>Bacillati</taxon>
        <taxon>Actinomycetota</taxon>
        <taxon>Actinomycetes</taxon>
        <taxon>Mycobacteriales</taxon>
        <taxon>Corynebacteriaceae</taxon>
        <taxon>Corynebacterium</taxon>
    </lineage>
</organism>
<evidence type="ECO:0000313" key="4">
    <source>
        <dbReference type="Proteomes" id="UP001205920"/>
    </source>
</evidence>
<reference evidence="3 4" key="1">
    <citation type="submission" date="2021-01" db="EMBL/GenBank/DDBJ databases">
        <title>Identification and Characterization of Corynebacterium sp.</title>
        <authorList>
            <person name="Luo Q."/>
            <person name="Qu P."/>
            <person name="Chen Q."/>
        </authorList>
    </citation>
    <scope>NUCLEOTIDE SEQUENCE [LARGE SCALE GENOMIC DNA]</scope>
    <source>
        <strain evidence="3 4">MC-18</strain>
    </source>
</reference>
<dbReference type="GO" id="GO:0003723">
    <property type="term" value="F:RNA binding"/>
    <property type="evidence" value="ECO:0007669"/>
    <property type="project" value="UniProtKB-KW"/>
</dbReference>
<dbReference type="SUPFAM" id="SSF55174">
    <property type="entry name" value="Alpha-L RNA-binding motif"/>
    <property type="match status" value="1"/>
</dbReference>
<dbReference type="CDD" id="cd00165">
    <property type="entry name" value="S4"/>
    <property type="match status" value="1"/>
</dbReference>
<accession>A0AAW5HWS8</accession>
<dbReference type="InterPro" id="IPR036986">
    <property type="entry name" value="S4_RNA-bd_sf"/>
</dbReference>
<comment type="caution">
    <text evidence="3">The sequence shown here is derived from an EMBL/GenBank/DDBJ whole genome shotgun (WGS) entry which is preliminary data.</text>
</comment>
<keyword evidence="4" id="KW-1185">Reference proteome</keyword>
<dbReference type="RefSeq" id="WP_070477226.1">
    <property type="nucleotide sequence ID" value="NZ_JAEUWV010000004.1"/>
</dbReference>
<feature type="compositionally biased region" description="Basic and acidic residues" evidence="2">
    <location>
        <begin position="78"/>
        <end position="95"/>
    </location>
</feature>
<dbReference type="Gene3D" id="3.10.290.10">
    <property type="entry name" value="RNA-binding S4 domain"/>
    <property type="match status" value="1"/>
</dbReference>
<dbReference type="EMBL" id="JAEUWV010000004">
    <property type="protein sequence ID" value="MCO6394296.1"/>
    <property type="molecule type" value="Genomic_DNA"/>
</dbReference>
<dbReference type="PROSITE" id="PS50889">
    <property type="entry name" value="S4"/>
    <property type="match status" value="1"/>
</dbReference>
<dbReference type="Pfam" id="PF13275">
    <property type="entry name" value="S4_2"/>
    <property type="match status" value="1"/>
</dbReference>